<evidence type="ECO:0000259" key="4">
    <source>
        <dbReference type="PROSITE" id="PS51786"/>
    </source>
</evidence>
<dbReference type="PROSITE" id="PS50106">
    <property type="entry name" value="PDZ"/>
    <property type="match status" value="1"/>
</dbReference>
<feature type="chain" id="PRO_5047527024" description="endopeptidase La" evidence="2">
    <location>
        <begin position="31"/>
        <end position="356"/>
    </location>
</feature>
<keyword evidence="1" id="KW-0378">Hydrolase</keyword>
<dbReference type="EC" id="3.4.21.53" evidence="1"/>
<feature type="domain" description="PDZ" evidence="3">
    <location>
        <begin position="150"/>
        <end position="206"/>
    </location>
</feature>
<dbReference type="Gene3D" id="3.30.230.10">
    <property type="match status" value="1"/>
</dbReference>
<keyword evidence="6" id="KW-1185">Reference proteome</keyword>
<dbReference type="RefSeq" id="WP_212007451.1">
    <property type="nucleotide sequence ID" value="NZ_JAAFYZ010000006.1"/>
</dbReference>
<dbReference type="Pfam" id="PF13180">
    <property type="entry name" value="PDZ_2"/>
    <property type="match status" value="1"/>
</dbReference>
<dbReference type="InterPro" id="IPR027065">
    <property type="entry name" value="Lon_Prtase"/>
</dbReference>
<feature type="signal peptide" evidence="2">
    <location>
        <begin position="1"/>
        <end position="30"/>
    </location>
</feature>
<keyword evidence="1" id="KW-0720">Serine protease</keyword>
<dbReference type="CDD" id="cd06779">
    <property type="entry name" value="cpPDZ_Deg_HtrA-like"/>
    <property type="match status" value="1"/>
</dbReference>
<dbReference type="InterPro" id="IPR036034">
    <property type="entry name" value="PDZ_sf"/>
</dbReference>
<dbReference type="InterPro" id="IPR008269">
    <property type="entry name" value="Lon_proteolytic"/>
</dbReference>
<protein>
    <recommendedName>
        <fullName evidence="1">endopeptidase La</fullName>
        <ecNumber evidence="1">3.4.21.53</ecNumber>
    </recommendedName>
</protein>
<proteinExistence type="inferred from homology"/>
<keyword evidence="2" id="KW-0732">Signal</keyword>
<dbReference type="SUPFAM" id="SSF54211">
    <property type="entry name" value="Ribosomal protein S5 domain 2-like"/>
    <property type="match status" value="1"/>
</dbReference>
<comment type="catalytic activity">
    <reaction evidence="1">
        <text>Hydrolysis of proteins in presence of ATP.</text>
        <dbReference type="EC" id="3.4.21.53"/>
    </reaction>
</comment>
<evidence type="ECO:0000259" key="3">
    <source>
        <dbReference type="PROSITE" id="PS50106"/>
    </source>
</evidence>
<dbReference type="SUPFAM" id="SSF50156">
    <property type="entry name" value="PDZ domain-like"/>
    <property type="match status" value="1"/>
</dbReference>
<evidence type="ECO:0000313" key="6">
    <source>
        <dbReference type="Proteomes" id="UP000730482"/>
    </source>
</evidence>
<reference evidence="5 6" key="1">
    <citation type="submission" date="2020-02" db="EMBL/GenBank/DDBJ databases">
        <title>Acidophilic actinobacteria isolated from forest soil.</title>
        <authorList>
            <person name="Golinska P."/>
        </authorList>
    </citation>
    <scope>NUCLEOTIDE SEQUENCE [LARGE SCALE GENOMIC DNA]</scope>
    <source>
        <strain evidence="5 6">NL8</strain>
    </source>
</reference>
<evidence type="ECO:0000313" key="5">
    <source>
        <dbReference type="EMBL" id="MBS2545801.1"/>
    </source>
</evidence>
<evidence type="ECO:0000256" key="1">
    <source>
        <dbReference type="PROSITE-ProRule" id="PRU01122"/>
    </source>
</evidence>
<dbReference type="PANTHER" id="PTHR10046">
    <property type="entry name" value="ATP DEPENDENT LON PROTEASE FAMILY MEMBER"/>
    <property type="match status" value="1"/>
</dbReference>
<feature type="domain" description="Lon proteolytic" evidence="4">
    <location>
        <begin position="248"/>
        <end position="346"/>
    </location>
</feature>
<comment type="caution">
    <text evidence="5">The sequence shown here is derived from an EMBL/GenBank/DDBJ whole genome shotgun (WGS) entry which is preliminary data.</text>
</comment>
<dbReference type="Pfam" id="PF05362">
    <property type="entry name" value="Lon_C"/>
    <property type="match status" value="1"/>
</dbReference>
<name>A0ABS5KK23_9ACTN</name>
<dbReference type="EMBL" id="JAAFYZ010000006">
    <property type="protein sequence ID" value="MBS2545801.1"/>
    <property type="molecule type" value="Genomic_DNA"/>
</dbReference>
<evidence type="ECO:0000256" key="2">
    <source>
        <dbReference type="SAM" id="SignalP"/>
    </source>
</evidence>
<feature type="active site" evidence="1">
    <location>
        <position position="298"/>
    </location>
</feature>
<feature type="active site" evidence="1">
    <location>
        <position position="253"/>
    </location>
</feature>
<comment type="similarity">
    <text evidence="1">Belongs to the peptidase S16 family.</text>
</comment>
<sequence length="356" mass="37045">MQRRALTLTLSGTTVALLTASAFLIPTPYAEMSPGPTYDTLGSYSTDSGQPAKPVIAISGTQTYPHTGGGQLRMVTVEVSRADYKPNSVEVLSGWLSSDKIVVPRTVIYPEGQTAQEATQQNTAMFDDSEDQAITAALAAKNIKPLRTEVIVDSVTPGSPADGKLQPQDVIDAVDGTQLANPNDVHTLIQKHKPGDTVVFTVTRDGKQQQVSVVTTQSNDSGPSRALVGFLPGTQNVFPFDVKIQLDNVGGPSAGMMFALGIIDELSQQDLTGGLKIAGTGTIDSTGAVGPIGGIQMKTLAAKRDGATVFLTPAANCADAVKNVPSGLRLVKVNTLQDALTALNTLRAGGTPQGCS</sequence>
<gene>
    <name evidence="5" type="ORF">KGQ19_02850</name>
</gene>
<accession>A0ABS5KK23</accession>
<dbReference type="Proteomes" id="UP000730482">
    <property type="component" value="Unassembled WGS sequence"/>
</dbReference>
<dbReference type="InterPro" id="IPR020568">
    <property type="entry name" value="Ribosomal_Su5_D2-typ_SF"/>
</dbReference>
<dbReference type="InterPro" id="IPR014721">
    <property type="entry name" value="Ribsml_uS5_D2-typ_fold_subgr"/>
</dbReference>
<organism evidence="5 6">
    <name type="scientific">Catenulispora pinistramenti</name>
    <dbReference type="NCBI Taxonomy" id="2705254"/>
    <lineage>
        <taxon>Bacteria</taxon>
        <taxon>Bacillati</taxon>
        <taxon>Actinomycetota</taxon>
        <taxon>Actinomycetes</taxon>
        <taxon>Catenulisporales</taxon>
        <taxon>Catenulisporaceae</taxon>
        <taxon>Catenulispora</taxon>
    </lineage>
</organism>
<dbReference type="PROSITE" id="PS51786">
    <property type="entry name" value="LON_PROTEOLYTIC"/>
    <property type="match status" value="1"/>
</dbReference>
<dbReference type="SMART" id="SM00228">
    <property type="entry name" value="PDZ"/>
    <property type="match status" value="1"/>
</dbReference>
<dbReference type="InterPro" id="IPR001478">
    <property type="entry name" value="PDZ"/>
</dbReference>
<keyword evidence="1" id="KW-0645">Protease</keyword>